<name>A0ABV3ZM25_9BACT</name>
<evidence type="ECO:0000313" key="2">
    <source>
        <dbReference type="EMBL" id="MEX6690951.1"/>
    </source>
</evidence>
<sequence length="206" mass="21991">MKKLVFIAAVTALSLSVKAQDSSGTQTEQLAHRNSPDNRTFIWSLGVEPSMPIGHFHDYSNFGLGGSLQGEYRPGKRVGITANAGYIDYFGKTVDTISYANFKYWPVMGGLKLYMSDRSYIHGQAGAGFGEKGLGTSFWYGAGIGCGIGKAIDVELRYMGWKQNEIPSNHGTTGGYYGNGPGTTGGTGGGYGGHYSTIGLRLAVKF</sequence>
<feature type="chain" id="PRO_5046554599" description="Outer membrane protein beta-barrel domain-containing protein" evidence="1">
    <location>
        <begin position="20"/>
        <end position="206"/>
    </location>
</feature>
<dbReference type="RefSeq" id="WP_369332367.1">
    <property type="nucleotide sequence ID" value="NZ_JAULBC010000011.1"/>
</dbReference>
<keyword evidence="3" id="KW-1185">Reference proteome</keyword>
<comment type="caution">
    <text evidence="2">The sequence shown here is derived from an EMBL/GenBank/DDBJ whole genome shotgun (WGS) entry which is preliminary data.</text>
</comment>
<organism evidence="2 3">
    <name type="scientific">Danxiaibacter flavus</name>
    <dbReference type="NCBI Taxonomy" id="3049108"/>
    <lineage>
        <taxon>Bacteria</taxon>
        <taxon>Pseudomonadati</taxon>
        <taxon>Bacteroidota</taxon>
        <taxon>Chitinophagia</taxon>
        <taxon>Chitinophagales</taxon>
        <taxon>Chitinophagaceae</taxon>
        <taxon>Danxiaibacter</taxon>
    </lineage>
</organism>
<evidence type="ECO:0000256" key="1">
    <source>
        <dbReference type="SAM" id="SignalP"/>
    </source>
</evidence>
<proteinExistence type="predicted"/>
<dbReference type="InterPro" id="IPR011250">
    <property type="entry name" value="OMP/PagP_B-barrel"/>
</dbReference>
<feature type="signal peptide" evidence="1">
    <location>
        <begin position="1"/>
        <end position="19"/>
    </location>
</feature>
<dbReference type="EMBL" id="JAULBC010000011">
    <property type="protein sequence ID" value="MEX6690951.1"/>
    <property type="molecule type" value="Genomic_DNA"/>
</dbReference>
<keyword evidence="1" id="KW-0732">Signal</keyword>
<accession>A0ABV3ZM25</accession>
<reference evidence="2 3" key="1">
    <citation type="submission" date="2023-07" db="EMBL/GenBank/DDBJ databases">
        <authorList>
            <person name="Lian W.-H."/>
        </authorList>
    </citation>
    <scope>NUCLEOTIDE SEQUENCE [LARGE SCALE GENOMIC DNA]</scope>
    <source>
        <strain evidence="2 3">SYSU DXS3180</strain>
    </source>
</reference>
<evidence type="ECO:0008006" key="4">
    <source>
        <dbReference type="Google" id="ProtNLM"/>
    </source>
</evidence>
<dbReference type="Proteomes" id="UP001560573">
    <property type="component" value="Unassembled WGS sequence"/>
</dbReference>
<protein>
    <recommendedName>
        <fullName evidence="4">Outer membrane protein beta-barrel domain-containing protein</fullName>
    </recommendedName>
</protein>
<evidence type="ECO:0000313" key="3">
    <source>
        <dbReference type="Proteomes" id="UP001560573"/>
    </source>
</evidence>
<dbReference type="SUPFAM" id="SSF56925">
    <property type="entry name" value="OMPA-like"/>
    <property type="match status" value="1"/>
</dbReference>
<gene>
    <name evidence="2" type="ORF">QTN47_25810</name>
</gene>